<dbReference type="CDD" id="cd01081">
    <property type="entry name" value="Aldose_epim"/>
    <property type="match status" value="1"/>
</dbReference>
<keyword evidence="3" id="KW-0106">Calcium</keyword>
<dbReference type="InterPro" id="IPR011013">
    <property type="entry name" value="Gal_mutarotase_sf_dom"/>
</dbReference>
<proteinExistence type="predicted"/>
<name>A0ABP8D272_9FLAO</name>
<comment type="caution">
    <text evidence="4">The sequence shown here is derived from an EMBL/GenBank/DDBJ whole genome shotgun (WGS) entry which is preliminary data.</text>
</comment>
<dbReference type="Proteomes" id="UP001501682">
    <property type="component" value="Unassembled WGS sequence"/>
</dbReference>
<dbReference type="InterPro" id="IPR014718">
    <property type="entry name" value="GH-type_carb-bd"/>
</dbReference>
<gene>
    <name evidence="4" type="ORF">GCM10022292_31080</name>
</gene>
<reference evidence="5" key="1">
    <citation type="journal article" date="2019" name="Int. J. Syst. Evol. Microbiol.">
        <title>The Global Catalogue of Microorganisms (GCM) 10K type strain sequencing project: providing services to taxonomists for standard genome sequencing and annotation.</title>
        <authorList>
            <consortium name="The Broad Institute Genomics Platform"/>
            <consortium name="The Broad Institute Genome Sequencing Center for Infectious Disease"/>
            <person name="Wu L."/>
            <person name="Ma J."/>
        </authorList>
    </citation>
    <scope>NUCLEOTIDE SEQUENCE [LARGE SCALE GENOMIC DNA]</scope>
    <source>
        <strain evidence="5">JCM 17633</strain>
    </source>
</reference>
<dbReference type="Gene3D" id="2.70.98.10">
    <property type="match status" value="1"/>
</dbReference>
<keyword evidence="5" id="KW-1185">Reference proteome</keyword>
<evidence type="ECO:0000256" key="1">
    <source>
        <dbReference type="ARBA" id="ARBA00001913"/>
    </source>
</evidence>
<dbReference type="SUPFAM" id="SSF74650">
    <property type="entry name" value="Galactose mutarotase-like"/>
    <property type="match status" value="1"/>
</dbReference>
<sequence>MYKIEHIKDSQSNHIKLTNSNTSSYAKIALNDGASLQELCINNTVIIEDLSPLQYSDMYASSILFPFANRIKDGFYTYNNQDYQLEINQEEENNAIHGLVYNKTFKISNKNTSKNEASIQLEYEELNRPKGFPFTYTIRLNYILNKDGLKLNVLLENTDSEAFPFTLGWHPYFISKNLYESSLEFDSNKKLILDDKLITTRVKDFKNEEPFKVKNKTLDDCFILNTNTVKFTTPSYDMEIYTSSSETFLQLFTPSRANTIAIEPMTGVSDSFNNKIGLQILEPKKTYSLDWEIKCHTK</sequence>
<dbReference type="EMBL" id="BAABCB010000030">
    <property type="protein sequence ID" value="GAA4246088.1"/>
    <property type="molecule type" value="Genomic_DNA"/>
</dbReference>
<protein>
    <submittedName>
        <fullName evidence="4">Aldose 1-epimerase</fullName>
    </submittedName>
</protein>
<organism evidence="4 5">
    <name type="scientific">Winogradskyella damuponensis</name>
    <dbReference type="NCBI Taxonomy" id="943939"/>
    <lineage>
        <taxon>Bacteria</taxon>
        <taxon>Pseudomonadati</taxon>
        <taxon>Bacteroidota</taxon>
        <taxon>Flavobacteriia</taxon>
        <taxon>Flavobacteriales</taxon>
        <taxon>Flavobacteriaceae</taxon>
        <taxon>Winogradskyella</taxon>
    </lineage>
</organism>
<evidence type="ECO:0000256" key="2">
    <source>
        <dbReference type="ARBA" id="ARBA00011245"/>
    </source>
</evidence>
<evidence type="ECO:0000313" key="5">
    <source>
        <dbReference type="Proteomes" id="UP001501682"/>
    </source>
</evidence>
<accession>A0ABP8D272</accession>
<comment type="subunit">
    <text evidence="2">Monomer.</text>
</comment>
<evidence type="ECO:0000256" key="3">
    <source>
        <dbReference type="ARBA" id="ARBA00022837"/>
    </source>
</evidence>
<dbReference type="RefSeq" id="WP_344715894.1">
    <property type="nucleotide sequence ID" value="NZ_BAABCB010000030.1"/>
</dbReference>
<comment type="cofactor">
    <cofactor evidence="1">
        <name>Ca(2+)</name>
        <dbReference type="ChEBI" id="CHEBI:29108"/>
    </cofactor>
</comment>
<evidence type="ECO:0000313" key="4">
    <source>
        <dbReference type="EMBL" id="GAA4246088.1"/>
    </source>
</evidence>
<dbReference type="InterPro" id="IPR008183">
    <property type="entry name" value="Aldose_1/G6P_1-epimerase"/>
</dbReference>
<dbReference type="PANTHER" id="PTHR10091">
    <property type="entry name" value="ALDOSE-1-EPIMERASE"/>
    <property type="match status" value="1"/>
</dbReference>
<dbReference type="Pfam" id="PF01263">
    <property type="entry name" value="Aldose_epim"/>
    <property type="match status" value="1"/>
</dbReference>
<dbReference type="PANTHER" id="PTHR10091:SF45">
    <property type="entry name" value="ALDOSE 1-EPIMERASE"/>
    <property type="match status" value="1"/>
</dbReference>